<feature type="domain" description="Zn(2)-C6 fungal-type" evidence="7">
    <location>
        <begin position="17"/>
        <end position="47"/>
    </location>
</feature>
<evidence type="ECO:0000256" key="2">
    <source>
        <dbReference type="ARBA" id="ARBA00022833"/>
    </source>
</evidence>
<dbReference type="GO" id="GO:0008270">
    <property type="term" value="F:zinc ion binding"/>
    <property type="evidence" value="ECO:0007669"/>
    <property type="project" value="InterPro"/>
</dbReference>
<evidence type="ECO:0000313" key="8">
    <source>
        <dbReference type="EMBL" id="KAF1959609.1"/>
    </source>
</evidence>
<dbReference type="CDD" id="cd00067">
    <property type="entry name" value="GAL4"/>
    <property type="match status" value="1"/>
</dbReference>
<dbReference type="InterPro" id="IPR001138">
    <property type="entry name" value="Zn2Cys6_DnaBD"/>
</dbReference>
<accession>A0A6A5U6L0</accession>
<keyword evidence="4" id="KW-0804">Transcription</keyword>
<dbReference type="SMART" id="SM00066">
    <property type="entry name" value="GAL4"/>
    <property type="match status" value="1"/>
</dbReference>
<name>A0A6A5U6L0_9PLEO</name>
<evidence type="ECO:0000256" key="3">
    <source>
        <dbReference type="ARBA" id="ARBA00023015"/>
    </source>
</evidence>
<keyword evidence="9" id="KW-1185">Reference proteome</keyword>
<dbReference type="PANTHER" id="PTHR47660">
    <property type="entry name" value="TRANSCRIPTION FACTOR WITH C2H2 AND ZN(2)-CYS(6) DNA BINDING DOMAIN (EUROFUNG)-RELATED-RELATED"/>
    <property type="match status" value="1"/>
</dbReference>
<dbReference type="OrthoDB" id="5355161at2759"/>
<dbReference type="Proteomes" id="UP000800035">
    <property type="component" value="Unassembled WGS sequence"/>
</dbReference>
<evidence type="ECO:0000256" key="6">
    <source>
        <dbReference type="SAM" id="MobiDB-lite"/>
    </source>
</evidence>
<organism evidence="8 9">
    <name type="scientific">Byssothecium circinans</name>
    <dbReference type="NCBI Taxonomy" id="147558"/>
    <lineage>
        <taxon>Eukaryota</taxon>
        <taxon>Fungi</taxon>
        <taxon>Dikarya</taxon>
        <taxon>Ascomycota</taxon>
        <taxon>Pezizomycotina</taxon>
        <taxon>Dothideomycetes</taxon>
        <taxon>Pleosporomycetidae</taxon>
        <taxon>Pleosporales</taxon>
        <taxon>Massarineae</taxon>
        <taxon>Massarinaceae</taxon>
        <taxon>Byssothecium</taxon>
    </lineage>
</organism>
<dbReference type="InterPro" id="IPR036864">
    <property type="entry name" value="Zn2-C6_fun-type_DNA-bd_sf"/>
</dbReference>
<feature type="region of interest" description="Disordered" evidence="6">
    <location>
        <begin position="47"/>
        <end position="79"/>
    </location>
</feature>
<evidence type="ECO:0000313" key="9">
    <source>
        <dbReference type="Proteomes" id="UP000800035"/>
    </source>
</evidence>
<dbReference type="AlphaFoldDB" id="A0A6A5U6L0"/>
<reference evidence="8" key="1">
    <citation type="journal article" date="2020" name="Stud. Mycol.">
        <title>101 Dothideomycetes genomes: a test case for predicting lifestyles and emergence of pathogens.</title>
        <authorList>
            <person name="Haridas S."/>
            <person name="Albert R."/>
            <person name="Binder M."/>
            <person name="Bloem J."/>
            <person name="Labutti K."/>
            <person name="Salamov A."/>
            <person name="Andreopoulos B."/>
            <person name="Baker S."/>
            <person name="Barry K."/>
            <person name="Bills G."/>
            <person name="Bluhm B."/>
            <person name="Cannon C."/>
            <person name="Castanera R."/>
            <person name="Culley D."/>
            <person name="Daum C."/>
            <person name="Ezra D."/>
            <person name="Gonzalez J."/>
            <person name="Henrissat B."/>
            <person name="Kuo A."/>
            <person name="Liang C."/>
            <person name="Lipzen A."/>
            <person name="Lutzoni F."/>
            <person name="Magnuson J."/>
            <person name="Mondo S."/>
            <person name="Nolan M."/>
            <person name="Ohm R."/>
            <person name="Pangilinan J."/>
            <person name="Park H.-J."/>
            <person name="Ramirez L."/>
            <person name="Alfaro M."/>
            <person name="Sun H."/>
            <person name="Tritt A."/>
            <person name="Yoshinaga Y."/>
            <person name="Zwiers L.-H."/>
            <person name="Turgeon B."/>
            <person name="Goodwin S."/>
            <person name="Spatafora J."/>
            <person name="Crous P."/>
            <person name="Grigoriev I."/>
        </authorList>
    </citation>
    <scope>NUCLEOTIDE SEQUENCE</scope>
    <source>
        <strain evidence="8">CBS 675.92</strain>
    </source>
</reference>
<dbReference type="Gene3D" id="4.10.240.10">
    <property type="entry name" value="Zn(2)-C6 fungal-type DNA-binding domain"/>
    <property type="match status" value="1"/>
</dbReference>
<dbReference type="EMBL" id="ML976984">
    <property type="protein sequence ID" value="KAF1959609.1"/>
    <property type="molecule type" value="Genomic_DNA"/>
</dbReference>
<sequence>MPPDRARSLNAQGRQKSCSECAKAKRKCDLQQPNCRRCTRQKLTCIYPPPNAPSTAAATSTSQAETPSSENSATSSGASSWLGVDATSLSATLDTEFLDFDINPLPSCYNVESIECGTIINMTNMNGPPIDEKAMSMLMMSPFADSRIGYSMKQWKKTPEMMVKENRTHWSHPKLYEDFMPRSLQDAYAACALAMARTETNATFIARHVTERAHELIEQDLPTSPVEILARAHALVLYQIILICGGDIRYYSQAEKLIPHLENIGATLIAITSHDEELTDPLPLYPSSAARDAWSTFIFRESSRRTLLITFQATSTCRLLLGHYSSCASHLALGNKFTVSSALWDAKSPFEFAMAWNDKKHFLVRELDFREMLKEADAKDVDVFTRMMLVGIMGIDDVRGWLHTRGGDL</sequence>
<dbReference type="Pfam" id="PF00172">
    <property type="entry name" value="Zn_clus"/>
    <property type="match status" value="1"/>
</dbReference>
<dbReference type="PROSITE" id="PS00463">
    <property type="entry name" value="ZN2_CY6_FUNGAL_1"/>
    <property type="match status" value="1"/>
</dbReference>
<dbReference type="PROSITE" id="PS50048">
    <property type="entry name" value="ZN2_CY6_FUNGAL_2"/>
    <property type="match status" value="1"/>
</dbReference>
<protein>
    <recommendedName>
        <fullName evidence="7">Zn(2)-C6 fungal-type domain-containing protein</fullName>
    </recommendedName>
</protein>
<proteinExistence type="predicted"/>
<evidence type="ECO:0000256" key="5">
    <source>
        <dbReference type="ARBA" id="ARBA00023242"/>
    </source>
</evidence>
<evidence type="ECO:0000256" key="4">
    <source>
        <dbReference type="ARBA" id="ARBA00023163"/>
    </source>
</evidence>
<gene>
    <name evidence="8" type="ORF">CC80DRAFT_514107</name>
</gene>
<keyword evidence="3" id="KW-0805">Transcription regulation</keyword>
<keyword evidence="5" id="KW-0539">Nucleus</keyword>
<dbReference type="GO" id="GO:0000981">
    <property type="term" value="F:DNA-binding transcription factor activity, RNA polymerase II-specific"/>
    <property type="evidence" value="ECO:0007669"/>
    <property type="project" value="InterPro"/>
</dbReference>
<evidence type="ECO:0000256" key="1">
    <source>
        <dbReference type="ARBA" id="ARBA00022723"/>
    </source>
</evidence>
<keyword evidence="2" id="KW-0862">Zinc</keyword>
<evidence type="ECO:0000259" key="7">
    <source>
        <dbReference type="PROSITE" id="PS50048"/>
    </source>
</evidence>
<dbReference type="PANTHER" id="PTHR47660:SF3">
    <property type="entry name" value="FINGER DOMAIN PROTEIN, PUTATIVE (AFU_ORTHOLOGUE AFUA_4G03310)-RELATED"/>
    <property type="match status" value="1"/>
</dbReference>
<keyword evidence="1" id="KW-0479">Metal-binding</keyword>
<dbReference type="SUPFAM" id="SSF57701">
    <property type="entry name" value="Zn2/Cys6 DNA-binding domain"/>
    <property type="match status" value="1"/>
</dbReference>
<feature type="compositionally biased region" description="Low complexity" evidence="6">
    <location>
        <begin position="53"/>
        <end position="79"/>
    </location>
</feature>